<sequence length="720" mass="78118">MTQAAGPENPRHIDARITAISPADVATSLGIPTPNTITDLRSRLRLRAPVWDLADWARGSRDTEAAAEALRAADALVADGIDVTGAELGRSQRYGFHYLRWLDPLARAYALTGDERYPQTFSALIRRWEEVRDSLVGQWQGLDVIWYSLGCWCRSVVLLPALAAFGDSLDDDGWLTTLTTVIGGTRWMAEEHTAFRHGNWQLVAATQLLHTGLVLPDLAEAPAWRERGAQLIDEHLALDFYPDGGHYERSPGYHLMCLRNLQLAALADQQYGTGELAGHPRLHQAHRWIAELVTEAGWAPAFQDSPVEWPGDVLLRGAWLLQDPALLQTAREVMPAPLVEAELAGLPPAAATWAETCRPATAPGPSTETSAVALPYSGYTILHTGAGLRTVVNHGPHIEHELESHSHRAVLDLVLDHAGTPLLWEAGGPPHYDDPRYQTWFQAAAGHNAVSREGHQLSQERRASGTHLHGAGFAVFHGSQHGYGLQQRRTVITSDHLGPVVMVRDRAPSTVPGQDEFTLRWHAPTPWTGSGPEWSTAELAVHAIGHEAATVQHLGDARVPGGYGHAEYAPLSSLVLTNTTGSFDTVLRRTASGGPAPQVEVTGELLVLRQAAAEVTVAEQWVACRSADGATHRALLGWAVQHLEWAELVLHATSPVDLTWEAEGTTFMAVVTCPQRCTLVLGGSGPDLELNGIELEPARDHPGEVVLPYAGTWTVTGRHG</sequence>
<proteinExistence type="predicted"/>
<evidence type="ECO:0000256" key="4">
    <source>
        <dbReference type="ARBA" id="ARBA00023239"/>
    </source>
</evidence>
<organism evidence="7 8">
    <name type="scientific">Candidatus Ruania gallistercoris</name>
    <dbReference type="NCBI Taxonomy" id="2838746"/>
    <lineage>
        <taxon>Bacteria</taxon>
        <taxon>Bacillati</taxon>
        <taxon>Actinomycetota</taxon>
        <taxon>Actinomycetes</taxon>
        <taxon>Micrococcales</taxon>
        <taxon>Ruaniaceae</taxon>
        <taxon>Ruania</taxon>
    </lineage>
</organism>
<evidence type="ECO:0000313" key="8">
    <source>
        <dbReference type="Proteomes" id="UP000824037"/>
    </source>
</evidence>
<feature type="domain" description="Heparin-sulfate lyase N-terminal" evidence="6">
    <location>
        <begin position="93"/>
        <end position="305"/>
    </location>
</feature>
<dbReference type="Proteomes" id="UP000824037">
    <property type="component" value="Unassembled WGS sequence"/>
</dbReference>
<dbReference type="PANTHER" id="PTHR39210">
    <property type="entry name" value="HEPARIN-SULFATE LYASE"/>
    <property type="match status" value="1"/>
</dbReference>
<reference evidence="7" key="2">
    <citation type="submission" date="2021-04" db="EMBL/GenBank/DDBJ databases">
        <authorList>
            <person name="Gilroy R."/>
        </authorList>
    </citation>
    <scope>NUCLEOTIDE SEQUENCE</scope>
    <source>
        <strain evidence="7">ChiGjej4B4-7305</strain>
    </source>
</reference>
<name>A0A9D2EFL1_9MICO</name>
<dbReference type="Gene3D" id="2.70.98.70">
    <property type="match status" value="1"/>
</dbReference>
<dbReference type="AlphaFoldDB" id="A0A9D2EFL1"/>
<reference evidence="7" key="1">
    <citation type="journal article" date="2021" name="PeerJ">
        <title>Extensive microbial diversity within the chicken gut microbiome revealed by metagenomics and culture.</title>
        <authorList>
            <person name="Gilroy R."/>
            <person name="Ravi A."/>
            <person name="Getino M."/>
            <person name="Pursley I."/>
            <person name="Horton D.L."/>
            <person name="Alikhan N.F."/>
            <person name="Baker D."/>
            <person name="Gharbi K."/>
            <person name="Hall N."/>
            <person name="Watson M."/>
            <person name="Adriaenssens E.M."/>
            <person name="Foster-Nyarko E."/>
            <person name="Jarju S."/>
            <person name="Secka A."/>
            <person name="Antonio M."/>
            <person name="Oren A."/>
            <person name="Chaudhuri R.R."/>
            <person name="La Ragione R."/>
            <person name="Hildebrand F."/>
            <person name="Pallen M.J."/>
        </authorList>
    </citation>
    <scope>NUCLEOTIDE SEQUENCE</scope>
    <source>
        <strain evidence="7">ChiGjej4B4-7305</strain>
    </source>
</reference>
<dbReference type="Pfam" id="PF16889">
    <property type="entry name" value="Hepar_II_III_N"/>
    <property type="match status" value="1"/>
</dbReference>
<keyword evidence="4" id="KW-0456">Lyase</keyword>
<dbReference type="InterPro" id="IPR031680">
    <property type="entry name" value="Hepar_II_III_N"/>
</dbReference>
<evidence type="ECO:0000256" key="3">
    <source>
        <dbReference type="ARBA" id="ARBA00022764"/>
    </source>
</evidence>
<keyword evidence="3" id="KW-0574">Periplasm</keyword>
<dbReference type="SUPFAM" id="SSF48230">
    <property type="entry name" value="Chondroitin AC/alginate lyase"/>
    <property type="match status" value="1"/>
</dbReference>
<dbReference type="EMBL" id="DXBY01000207">
    <property type="protein sequence ID" value="HIZ36490.1"/>
    <property type="molecule type" value="Genomic_DNA"/>
</dbReference>
<accession>A0A9D2EFL1</accession>
<keyword evidence="2" id="KW-0732">Signal</keyword>
<dbReference type="GO" id="GO:0016829">
    <property type="term" value="F:lyase activity"/>
    <property type="evidence" value="ECO:0007669"/>
    <property type="project" value="UniProtKB-KW"/>
</dbReference>
<feature type="domain" description="Heparinase II/III-like C-terminal" evidence="5">
    <location>
        <begin position="370"/>
        <end position="531"/>
    </location>
</feature>
<dbReference type="InterPro" id="IPR008929">
    <property type="entry name" value="Chondroitin_lyas"/>
</dbReference>
<dbReference type="Pfam" id="PF07940">
    <property type="entry name" value="Hepar_II_III_C"/>
    <property type="match status" value="1"/>
</dbReference>
<comment type="subcellular location">
    <subcellularLocation>
        <location evidence="1">Periplasm</location>
    </subcellularLocation>
</comment>
<evidence type="ECO:0000256" key="2">
    <source>
        <dbReference type="ARBA" id="ARBA00022729"/>
    </source>
</evidence>
<evidence type="ECO:0000256" key="1">
    <source>
        <dbReference type="ARBA" id="ARBA00004418"/>
    </source>
</evidence>
<comment type="caution">
    <text evidence="7">The sequence shown here is derived from an EMBL/GenBank/DDBJ whole genome shotgun (WGS) entry which is preliminary data.</text>
</comment>
<gene>
    <name evidence="7" type="ORF">H9815_11985</name>
</gene>
<evidence type="ECO:0000313" key="7">
    <source>
        <dbReference type="EMBL" id="HIZ36490.1"/>
    </source>
</evidence>
<dbReference type="GO" id="GO:0042597">
    <property type="term" value="C:periplasmic space"/>
    <property type="evidence" value="ECO:0007669"/>
    <property type="project" value="UniProtKB-SubCell"/>
</dbReference>
<dbReference type="InterPro" id="IPR012480">
    <property type="entry name" value="Hepar_II_III_C"/>
</dbReference>
<dbReference type="PANTHER" id="PTHR39210:SF1">
    <property type="entry name" value="HEPARIN-SULFATE LYASE"/>
    <property type="match status" value="1"/>
</dbReference>
<dbReference type="Gene3D" id="1.50.10.100">
    <property type="entry name" value="Chondroitin AC/alginate lyase"/>
    <property type="match status" value="1"/>
</dbReference>
<evidence type="ECO:0000259" key="5">
    <source>
        <dbReference type="Pfam" id="PF07940"/>
    </source>
</evidence>
<protein>
    <submittedName>
        <fullName evidence="7">Heparinase II/III family protein</fullName>
    </submittedName>
</protein>
<evidence type="ECO:0000259" key="6">
    <source>
        <dbReference type="Pfam" id="PF16889"/>
    </source>
</evidence>